<sequence length="281" mass="31840">MSRSSSDAGCDENAFFIEKSIQDQPRFAHSRRRITATVFCGLALGIATFILILGILVVTISFYIHQIGVNPLHFSFEDSEQQHAAIPSRYFANQYPIKHDAVGAYINCPLDSPQAAREAGCSFDLLINGYVPNPCFDFEMNKYFMEKADFGYYKDEAATIVIPQSELIAGDFEKHKVVWLSTDSHYHHCMYIVNGSSRAHSRMGFVFLDSYLDQWHLQHCISVIMEPRPPLPFQRMATPMMAAFLAEHRCYLRDLSPTPPDNPGAITTALTHPQIESQMYN</sequence>
<accession>A0AAV9T4T3</accession>
<evidence type="ECO:0000313" key="2">
    <source>
        <dbReference type="EMBL" id="KAK6213286.1"/>
    </source>
</evidence>
<reference evidence="2 3" key="1">
    <citation type="submission" date="2023-04" db="EMBL/GenBank/DDBJ databases">
        <title>Colletotrichum tabacum stain YC1 causing leaf anthracnose on Nicotiana tabacum(L.) cv.</title>
        <authorList>
            <person name="Ji Z."/>
            <person name="Wang M."/>
            <person name="Zhang J."/>
            <person name="Wang N."/>
            <person name="Zhou Z."/>
        </authorList>
    </citation>
    <scope>NUCLEOTIDE SEQUENCE [LARGE SCALE GENOMIC DNA]</scope>
    <source>
        <strain evidence="2 3">YC1</strain>
    </source>
</reference>
<keyword evidence="1" id="KW-0472">Membrane</keyword>
<keyword evidence="1" id="KW-1133">Transmembrane helix</keyword>
<evidence type="ECO:0000256" key="1">
    <source>
        <dbReference type="SAM" id="Phobius"/>
    </source>
</evidence>
<dbReference type="EMBL" id="JASAOK010000044">
    <property type="protein sequence ID" value="KAK6213286.1"/>
    <property type="molecule type" value="Genomic_DNA"/>
</dbReference>
<dbReference type="AlphaFoldDB" id="A0AAV9T4T3"/>
<keyword evidence="1" id="KW-0812">Transmembrane</keyword>
<proteinExistence type="predicted"/>
<protein>
    <recommendedName>
        <fullName evidence="4">Major facilitator superfamily transporter</fullName>
    </recommendedName>
</protein>
<comment type="caution">
    <text evidence="2">The sequence shown here is derived from an EMBL/GenBank/DDBJ whole genome shotgun (WGS) entry which is preliminary data.</text>
</comment>
<dbReference type="Proteomes" id="UP001327957">
    <property type="component" value="Unassembled WGS sequence"/>
</dbReference>
<evidence type="ECO:0008006" key="4">
    <source>
        <dbReference type="Google" id="ProtNLM"/>
    </source>
</evidence>
<organism evidence="2 3">
    <name type="scientific">Colletotrichum tabaci</name>
    <dbReference type="NCBI Taxonomy" id="1209068"/>
    <lineage>
        <taxon>Eukaryota</taxon>
        <taxon>Fungi</taxon>
        <taxon>Dikarya</taxon>
        <taxon>Ascomycota</taxon>
        <taxon>Pezizomycotina</taxon>
        <taxon>Sordariomycetes</taxon>
        <taxon>Hypocreomycetidae</taxon>
        <taxon>Glomerellales</taxon>
        <taxon>Glomerellaceae</taxon>
        <taxon>Colletotrichum</taxon>
        <taxon>Colletotrichum destructivum species complex</taxon>
    </lineage>
</organism>
<dbReference type="PANTHER" id="PTHR35896">
    <property type="entry name" value="IG-LIKE DOMAIN-CONTAINING PROTEIN"/>
    <property type="match status" value="1"/>
</dbReference>
<dbReference type="PANTHER" id="PTHR35896:SF3">
    <property type="entry name" value="MAJOR FACILITATOR SUPERFAMILY TRANSPORTER"/>
    <property type="match status" value="1"/>
</dbReference>
<name>A0AAV9T4T3_9PEZI</name>
<gene>
    <name evidence="2" type="ORF">QIS74_09288</name>
</gene>
<keyword evidence="3" id="KW-1185">Reference proteome</keyword>
<dbReference type="InterPro" id="IPR053008">
    <property type="entry name" value="Phomopsin_biosynth_assoc"/>
</dbReference>
<feature type="transmembrane region" description="Helical" evidence="1">
    <location>
        <begin position="36"/>
        <end position="64"/>
    </location>
</feature>
<evidence type="ECO:0000313" key="3">
    <source>
        <dbReference type="Proteomes" id="UP001327957"/>
    </source>
</evidence>